<dbReference type="GO" id="GO:0004792">
    <property type="term" value="F:thiosulfate-cyanide sulfurtransferase activity"/>
    <property type="evidence" value="ECO:0007669"/>
    <property type="project" value="TreeGrafter"/>
</dbReference>
<dbReference type="Proteomes" id="UP000266328">
    <property type="component" value="Unassembled WGS sequence"/>
</dbReference>
<dbReference type="PANTHER" id="PTHR10953:SF102">
    <property type="entry name" value="ADENYLYLTRANSFERASE AND SULFURTRANSFERASE MOCS3"/>
    <property type="match status" value="1"/>
</dbReference>
<proteinExistence type="inferred from homology"/>
<dbReference type="Gene3D" id="3.40.50.720">
    <property type="entry name" value="NAD(P)-binding Rossmann-like Domain"/>
    <property type="match status" value="1"/>
</dbReference>
<keyword evidence="4" id="KW-1185">Reference proteome</keyword>
<evidence type="ECO:0000313" key="4">
    <source>
        <dbReference type="Proteomes" id="UP000266328"/>
    </source>
</evidence>
<dbReference type="InterPro" id="IPR035985">
    <property type="entry name" value="Ubiquitin-activating_enz"/>
</dbReference>
<accession>A0A398D2V2</accession>
<dbReference type="OrthoDB" id="9804286at2"/>
<dbReference type="GO" id="GO:0008146">
    <property type="term" value="F:sulfotransferase activity"/>
    <property type="evidence" value="ECO:0007669"/>
    <property type="project" value="TreeGrafter"/>
</dbReference>
<evidence type="ECO:0000256" key="1">
    <source>
        <dbReference type="ARBA" id="ARBA00009919"/>
    </source>
</evidence>
<dbReference type="GO" id="GO:0016779">
    <property type="term" value="F:nucleotidyltransferase activity"/>
    <property type="evidence" value="ECO:0007669"/>
    <property type="project" value="TreeGrafter"/>
</dbReference>
<sequence length="277" mass="29827">MTSSKHVRASSCGVPAEGRYERQLWMKQVGPQGQEKLAKASVLVVGAGGLGSPILLCLAAAGVGTIGVVDGDIVSLSNLNRQVLYSTGDIGQPKALVAKERLVALNPEIRIEAYPSRLDPDNAYALFSAYDMVVDATDNYSTRYLVSDAAVLFGKPLFVGAVSNLHGMAFTVIPRTTACFRCLYPKSPTAAMAREERSRGILGTTPGIIGSIVAQNVLKYIVECGDWLAGKLLLMDGEDNRFELVPLERDHQCRVCGDQPTITELFSMKTDPRQSSC</sequence>
<dbReference type="CDD" id="cd00757">
    <property type="entry name" value="ThiF_MoeB_HesA_family"/>
    <property type="match status" value="1"/>
</dbReference>
<dbReference type="AlphaFoldDB" id="A0A398D2V2"/>
<dbReference type="Pfam" id="PF00899">
    <property type="entry name" value="ThiF"/>
    <property type="match status" value="1"/>
</dbReference>
<comment type="caution">
    <text evidence="3">The sequence shown here is derived from an EMBL/GenBank/DDBJ whole genome shotgun (WGS) entry which is preliminary data.</text>
</comment>
<dbReference type="GO" id="GO:0005829">
    <property type="term" value="C:cytosol"/>
    <property type="evidence" value="ECO:0007669"/>
    <property type="project" value="TreeGrafter"/>
</dbReference>
<dbReference type="InterPro" id="IPR000594">
    <property type="entry name" value="ThiF_NAD_FAD-bd"/>
</dbReference>
<dbReference type="GO" id="GO:0008641">
    <property type="term" value="F:ubiquitin-like modifier activating enzyme activity"/>
    <property type="evidence" value="ECO:0007669"/>
    <property type="project" value="InterPro"/>
</dbReference>
<dbReference type="FunFam" id="3.40.50.720:FF:000080">
    <property type="entry name" value="Thiazole biosynthesis adenylyltransferase ThiF"/>
    <property type="match status" value="1"/>
</dbReference>
<protein>
    <submittedName>
        <fullName evidence="3">HesA/MoeB/ThiF family protein</fullName>
    </submittedName>
</protein>
<dbReference type="PANTHER" id="PTHR10953">
    <property type="entry name" value="UBIQUITIN-ACTIVATING ENZYME E1"/>
    <property type="match status" value="1"/>
</dbReference>
<gene>
    <name evidence="3" type="ORF">SMC7_06440</name>
</gene>
<evidence type="ECO:0000259" key="2">
    <source>
        <dbReference type="Pfam" id="PF00899"/>
    </source>
</evidence>
<comment type="similarity">
    <text evidence="1">Belongs to the HesA/MoeB/ThiF family.</text>
</comment>
<dbReference type="SUPFAM" id="SSF69572">
    <property type="entry name" value="Activating enzymes of the ubiquitin-like proteins"/>
    <property type="match status" value="1"/>
</dbReference>
<dbReference type="InterPro" id="IPR045886">
    <property type="entry name" value="ThiF/MoeB/HesA"/>
</dbReference>
<reference evidence="3 4" key="1">
    <citation type="submission" date="2018-09" db="EMBL/GenBank/DDBJ databases">
        <title>Discovery and Ecogenomic Context for Candidatus Cryosericales, a Global Caldiserica Order Active in Thawing Permafrost.</title>
        <authorList>
            <person name="Martinez M.A."/>
            <person name="Woodcroft B.J."/>
            <person name="Ignacio Espinoza J.C."/>
            <person name="Zayed A."/>
            <person name="Singleton C.M."/>
            <person name="Boyd J."/>
            <person name="Li Y.-F."/>
            <person name="Purvine S."/>
            <person name="Maughan H."/>
            <person name="Hodgkins S.B."/>
            <person name="Anderson D."/>
            <person name="Sederholm M."/>
            <person name="Temperton B."/>
            <person name="Saleska S.R."/>
            <person name="Tyson G.W."/>
            <person name="Rich V.I."/>
        </authorList>
    </citation>
    <scope>NUCLEOTIDE SEQUENCE [LARGE SCALE GENOMIC DNA]</scope>
    <source>
        <strain evidence="3 4">SMC7</strain>
    </source>
</reference>
<evidence type="ECO:0000313" key="3">
    <source>
        <dbReference type="EMBL" id="RIE05781.1"/>
    </source>
</evidence>
<name>A0A398D2V2_9BACT</name>
<feature type="domain" description="THIF-type NAD/FAD binding fold" evidence="2">
    <location>
        <begin position="20"/>
        <end position="255"/>
    </location>
</feature>
<dbReference type="RefSeq" id="WP_119089525.1">
    <property type="nucleotide sequence ID" value="NZ_QXIS01000033.1"/>
</dbReference>
<dbReference type="EMBL" id="QXIS01000033">
    <property type="protein sequence ID" value="RIE05781.1"/>
    <property type="molecule type" value="Genomic_DNA"/>
</dbReference>
<organism evidence="3 4">
    <name type="scientific">Candidatus Cryosericum terrychapinii</name>
    <dbReference type="NCBI Taxonomy" id="2290919"/>
    <lineage>
        <taxon>Bacteria</taxon>
        <taxon>Pseudomonadati</taxon>
        <taxon>Caldisericota/Cryosericota group</taxon>
        <taxon>Candidatus Cryosericota</taxon>
        <taxon>Candidatus Cryosericia</taxon>
        <taxon>Candidatus Cryosericales</taxon>
        <taxon>Candidatus Cryosericaceae</taxon>
        <taxon>Candidatus Cryosericum</taxon>
    </lineage>
</organism>